<feature type="domain" description="SH3b" evidence="3">
    <location>
        <begin position="16"/>
        <end position="84"/>
    </location>
</feature>
<dbReference type="PANTHER" id="PTHR40269:SF1">
    <property type="entry name" value="OUTER MEMBRANE PROTEIN"/>
    <property type="match status" value="1"/>
</dbReference>
<accession>A0A8B2P449</accession>
<organism evidence="4 5">
    <name type="scientific">Acuticoccus sediminis</name>
    <dbReference type="NCBI Taxonomy" id="2184697"/>
    <lineage>
        <taxon>Bacteria</taxon>
        <taxon>Pseudomonadati</taxon>
        <taxon>Pseudomonadota</taxon>
        <taxon>Alphaproteobacteria</taxon>
        <taxon>Hyphomicrobiales</taxon>
        <taxon>Amorphaceae</taxon>
        <taxon>Acuticoccus</taxon>
    </lineage>
</organism>
<feature type="compositionally biased region" description="Gly residues" evidence="1">
    <location>
        <begin position="389"/>
        <end position="404"/>
    </location>
</feature>
<evidence type="ECO:0000256" key="2">
    <source>
        <dbReference type="SAM" id="SignalP"/>
    </source>
</evidence>
<reference evidence="4 5" key="1">
    <citation type="submission" date="2018-05" db="EMBL/GenBank/DDBJ databases">
        <title>Acuticoccus sediminis sp. nov., isolated from deep-sea sediment of Indian Ocean.</title>
        <authorList>
            <person name="Liu X."/>
            <person name="Lai Q."/>
            <person name="Du Y."/>
            <person name="Sun F."/>
            <person name="Zhang X."/>
            <person name="Wang S."/>
            <person name="Shao Z."/>
        </authorList>
    </citation>
    <scope>NUCLEOTIDE SEQUENCE [LARGE SCALE GENOMIC DNA]</scope>
    <source>
        <strain evidence="4 5">PTG4-2</strain>
    </source>
</reference>
<feature type="signal peptide" evidence="2">
    <location>
        <begin position="1"/>
        <end position="21"/>
    </location>
</feature>
<feature type="region of interest" description="Disordered" evidence="1">
    <location>
        <begin position="332"/>
        <end position="603"/>
    </location>
</feature>
<dbReference type="Pfam" id="PF11737">
    <property type="entry name" value="DUF3300"/>
    <property type="match status" value="1"/>
</dbReference>
<comment type="caution">
    <text evidence="4">The sequence shown here is derived from an EMBL/GenBank/DDBJ whole genome shotgun (WGS) entry which is preliminary data.</text>
</comment>
<dbReference type="Pfam" id="PF08239">
    <property type="entry name" value="SH3_3"/>
    <property type="match status" value="1"/>
</dbReference>
<evidence type="ECO:0000256" key="1">
    <source>
        <dbReference type="SAM" id="MobiDB-lite"/>
    </source>
</evidence>
<evidence type="ECO:0000313" key="4">
    <source>
        <dbReference type="EMBL" id="RAI03359.1"/>
    </source>
</evidence>
<name>A0A8B2P449_9HYPH</name>
<feature type="compositionally biased region" description="Basic residues" evidence="1">
    <location>
        <begin position="565"/>
        <end position="589"/>
    </location>
</feature>
<feature type="compositionally biased region" description="Low complexity" evidence="1">
    <location>
        <begin position="524"/>
        <end position="539"/>
    </location>
</feature>
<feature type="chain" id="PRO_5032612113" description="SH3b domain-containing protein" evidence="2">
    <location>
        <begin position="22"/>
        <end position="603"/>
    </location>
</feature>
<dbReference type="Gene3D" id="2.30.30.40">
    <property type="entry name" value="SH3 Domains"/>
    <property type="match status" value="1"/>
</dbReference>
<dbReference type="InterPro" id="IPR003646">
    <property type="entry name" value="SH3-like_bac-type"/>
</dbReference>
<dbReference type="Proteomes" id="UP000249590">
    <property type="component" value="Unassembled WGS sequence"/>
</dbReference>
<feature type="compositionally biased region" description="Basic and acidic residues" evidence="1">
    <location>
        <begin position="418"/>
        <end position="439"/>
    </location>
</feature>
<sequence>MRSLRFMTALSASLIAMAAHAVPGVTTSNVNFRAGPGTNYESLGVLPGGTSVDIGDCDAAGSWCAVNANGTDGFVSGNYLQEVDLPVEAPPGTDLVEATGDPVGDQGSELSESDLDTLVAPIALYPDNLIAQVLVAATYPLDIVKAGRWVDANKDLPADQRETQANAQGWDESIAILATGFPTVIEMMAKDLDWTEDLGDAMLAQSDDVLDAVQRQRARAQAVGNLQSNEAQTVETVNNTIVIEPSQPDKVYVPSYNPVTTYTTPVVQQPVYVDTTSNNWDTGAVLATGAIAFGTGLAINSLFNNNYNRDYWYGPPRVHWDDHYVYPRPGYRPPPRPGWDGRPGRPGRPGGDINIGGDVNIDRPLRPGDRPGRPGDRPNRPGFDRPGGDRPGGNRPGNRPGGNRPGANRPGDGTGAWKPDDRKRQQARRDIENRKRGDAGNRPGGQRPGGQRPQAGGNRPGGGGRPDRANVEQRLKAGSGGGGKVSKGPGRPGASAPRKAGPSNKALSKPARTSGTKTHKAAARGKASSAKRASSAPRRPQTRQVSRPKGGARSAPKRASPSRAGPKRTAMHKSSGGHRAKAAGHRGKASRGGGGHRGGGRRR</sequence>
<feature type="compositionally biased region" description="Basic and acidic residues" evidence="1">
    <location>
        <begin position="465"/>
        <end position="475"/>
    </location>
</feature>
<dbReference type="SMART" id="SM00287">
    <property type="entry name" value="SH3b"/>
    <property type="match status" value="1"/>
</dbReference>
<dbReference type="EMBL" id="QHHQ01000001">
    <property type="protein sequence ID" value="RAI03359.1"/>
    <property type="molecule type" value="Genomic_DNA"/>
</dbReference>
<keyword evidence="5" id="KW-1185">Reference proteome</keyword>
<protein>
    <recommendedName>
        <fullName evidence="3">SH3b domain-containing protein</fullName>
    </recommendedName>
</protein>
<dbReference type="AlphaFoldDB" id="A0A8B2P449"/>
<dbReference type="PROSITE" id="PS51781">
    <property type="entry name" value="SH3B"/>
    <property type="match status" value="1"/>
</dbReference>
<proteinExistence type="predicted"/>
<keyword evidence="2" id="KW-0732">Signal</keyword>
<evidence type="ECO:0000313" key="5">
    <source>
        <dbReference type="Proteomes" id="UP000249590"/>
    </source>
</evidence>
<dbReference type="PANTHER" id="PTHR40269">
    <property type="entry name" value="OUTER MEMBRANE PROTEIN-RELATED"/>
    <property type="match status" value="1"/>
</dbReference>
<feature type="compositionally biased region" description="Basic and acidic residues" evidence="1">
    <location>
        <begin position="360"/>
        <end position="388"/>
    </location>
</feature>
<evidence type="ECO:0000259" key="3">
    <source>
        <dbReference type="PROSITE" id="PS51781"/>
    </source>
</evidence>
<gene>
    <name evidence="4" type="ORF">DLJ53_02240</name>
</gene>
<dbReference type="InterPro" id="IPR021728">
    <property type="entry name" value="DUF3300"/>
</dbReference>